<keyword evidence="3" id="KW-1185">Reference proteome</keyword>
<proteinExistence type="predicted"/>
<accession>A0ABW4DUB6</accession>
<organism evidence="2 3">
    <name type="scientific">Paracoccus nototheniae</name>
    <dbReference type="NCBI Taxonomy" id="2489002"/>
    <lineage>
        <taxon>Bacteria</taxon>
        <taxon>Pseudomonadati</taxon>
        <taxon>Pseudomonadota</taxon>
        <taxon>Alphaproteobacteria</taxon>
        <taxon>Rhodobacterales</taxon>
        <taxon>Paracoccaceae</taxon>
        <taxon>Paracoccus</taxon>
    </lineage>
</organism>
<dbReference type="CDD" id="cd10035">
    <property type="entry name" value="UDG_like"/>
    <property type="match status" value="1"/>
</dbReference>
<dbReference type="Gene3D" id="3.40.470.10">
    <property type="entry name" value="Uracil-DNA glycosylase-like domain"/>
    <property type="match status" value="1"/>
</dbReference>
<name>A0ABW4DUB6_9RHOB</name>
<comment type="caution">
    <text evidence="2">The sequence shown here is derived from an EMBL/GenBank/DDBJ whole genome shotgun (WGS) entry which is preliminary data.</text>
</comment>
<evidence type="ECO:0000313" key="2">
    <source>
        <dbReference type="EMBL" id="MFD1480779.1"/>
    </source>
</evidence>
<dbReference type="Pfam" id="PF03167">
    <property type="entry name" value="UDG"/>
    <property type="match status" value="1"/>
</dbReference>
<evidence type="ECO:0000313" key="3">
    <source>
        <dbReference type="Proteomes" id="UP001597302"/>
    </source>
</evidence>
<dbReference type="InterPro" id="IPR005122">
    <property type="entry name" value="Uracil-DNA_glycosylase-like"/>
</dbReference>
<evidence type="ECO:0000259" key="1">
    <source>
        <dbReference type="Pfam" id="PF03167"/>
    </source>
</evidence>
<protein>
    <submittedName>
        <fullName evidence="2">Uracil-DNA glycosylase</fullName>
    </submittedName>
</protein>
<sequence length="208" mass="23203">MEDNRLPIDAPRSLKSMTAIATRRAMLNLPHIAPLRDYAAELRAQDHGTVPEFDPMDGGTTARLLFLMEKPGPMTDDLSQTGKTGSGFISRDNDDPTAEAIFNFMQQAGIAREETVLWNIIPWWNGSRKITPTEMKAGLQQLDALMDLLPEVTTVIAVGRRAARAKAVVEKRRLAFYCSAHPSQINRAVRPKVWEAIPGIWKKAAVRR</sequence>
<dbReference type="SUPFAM" id="SSF52141">
    <property type="entry name" value="Uracil-DNA glycosylase-like"/>
    <property type="match status" value="1"/>
</dbReference>
<dbReference type="RefSeq" id="WP_207392324.1">
    <property type="nucleotide sequence ID" value="NZ_CBCSAJ010000041.1"/>
</dbReference>
<feature type="domain" description="Uracil-DNA glycosylase-like" evidence="1">
    <location>
        <begin position="58"/>
        <end position="189"/>
    </location>
</feature>
<dbReference type="EMBL" id="JBHTOQ010000009">
    <property type="protein sequence ID" value="MFD1480779.1"/>
    <property type="molecule type" value="Genomic_DNA"/>
</dbReference>
<dbReference type="InterPro" id="IPR036895">
    <property type="entry name" value="Uracil-DNA_glycosylase-like_sf"/>
</dbReference>
<reference evidence="3" key="1">
    <citation type="journal article" date="2019" name="Int. J. Syst. Evol. Microbiol.">
        <title>The Global Catalogue of Microorganisms (GCM) 10K type strain sequencing project: providing services to taxonomists for standard genome sequencing and annotation.</title>
        <authorList>
            <consortium name="The Broad Institute Genomics Platform"/>
            <consortium name="The Broad Institute Genome Sequencing Center for Infectious Disease"/>
            <person name="Wu L."/>
            <person name="Ma J."/>
        </authorList>
    </citation>
    <scope>NUCLEOTIDE SEQUENCE [LARGE SCALE GENOMIC DNA]</scope>
    <source>
        <strain evidence="3">CCM 8875</strain>
    </source>
</reference>
<dbReference type="Proteomes" id="UP001597302">
    <property type="component" value="Unassembled WGS sequence"/>
</dbReference>
<gene>
    <name evidence="2" type="ORF">ACFQ5P_05690</name>
</gene>